<gene>
    <name evidence="1" type="ORF">RPERSI_LOCUS36244</name>
</gene>
<reference evidence="1" key="1">
    <citation type="submission" date="2021-06" db="EMBL/GenBank/DDBJ databases">
        <authorList>
            <person name="Kallberg Y."/>
            <person name="Tangrot J."/>
            <person name="Rosling A."/>
        </authorList>
    </citation>
    <scope>NUCLEOTIDE SEQUENCE</scope>
    <source>
        <strain evidence="1">MA461A</strain>
    </source>
</reference>
<evidence type="ECO:0000313" key="2">
    <source>
        <dbReference type="Proteomes" id="UP000789920"/>
    </source>
</evidence>
<accession>A0ACA9SZ11</accession>
<feature type="non-terminal residue" evidence="1">
    <location>
        <position position="41"/>
    </location>
</feature>
<sequence length="41" mass="4091">SPPAIDQSSSHVLFGIISAPVATPASILPISVVHALQNSPA</sequence>
<dbReference type="Proteomes" id="UP000789920">
    <property type="component" value="Unassembled WGS sequence"/>
</dbReference>
<evidence type="ECO:0000313" key="1">
    <source>
        <dbReference type="EMBL" id="CAG8850768.1"/>
    </source>
</evidence>
<proteinExistence type="predicted"/>
<organism evidence="1 2">
    <name type="scientific">Racocetra persica</name>
    <dbReference type="NCBI Taxonomy" id="160502"/>
    <lineage>
        <taxon>Eukaryota</taxon>
        <taxon>Fungi</taxon>
        <taxon>Fungi incertae sedis</taxon>
        <taxon>Mucoromycota</taxon>
        <taxon>Glomeromycotina</taxon>
        <taxon>Glomeromycetes</taxon>
        <taxon>Diversisporales</taxon>
        <taxon>Gigasporaceae</taxon>
        <taxon>Racocetra</taxon>
    </lineage>
</organism>
<feature type="non-terminal residue" evidence="1">
    <location>
        <position position="1"/>
    </location>
</feature>
<name>A0ACA9SZ11_9GLOM</name>
<protein>
    <submittedName>
        <fullName evidence="1">22551_t:CDS:1</fullName>
    </submittedName>
</protein>
<keyword evidence="2" id="KW-1185">Reference proteome</keyword>
<comment type="caution">
    <text evidence="1">The sequence shown here is derived from an EMBL/GenBank/DDBJ whole genome shotgun (WGS) entry which is preliminary data.</text>
</comment>
<dbReference type="EMBL" id="CAJVQC010172564">
    <property type="protein sequence ID" value="CAG8850768.1"/>
    <property type="molecule type" value="Genomic_DNA"/>
</dbReference>